<accession>A0ABC8Y368</accession>
<proteinExistence type="predicted"/>
<evidence type="ECO:0000259" key="1">
    <source>
        <dbReference type="Pfam" id="PF00646"/>
    </source>
</evidence>
<name>A0ABC8Y368_9POAL</name>
<evidence type="ECO:0000313" key="3">
    <source>
        <dbReference type="Proteomes" id="UP001497457"/>
    </source>
</evidence>
<dbReference type="PANTHER" id="PTHR32133:SF297">
    <property type="entry name" value="F-BOX DOMAIN-CONTAINING PROTEIN"/>
    <property type="match status" value="1"/>
</dbReference>
<sequence>MSSPALMEDLVEEILLRFPPHEPACLVRAALVCKRWCRFISGPGFRRRFRELHRTPPLLGFLYRSLIDSDGANLTRFVPTAAFCSPQVEIRSWRPLDARHGRVLFRSPLEISDLEELMVWDPITDEKRKLPIPPRNAFSWTAAVLCSGAGSCDHLDCHRGPFLVVFVGSDSVETFIYTYSSDAAAWSKPICIQDAEGRFYSLMRSPLVGNALYFGFSGTNKALKYDMELREMFWIQLPSTCSNLGLRVLTTTEDGRLGLVTADGNKIYMWSRKAGSNDAGWTQNRVIELERLLPSDSILTSPDVLCFAEGIHVIFVRSNNVLFTIDLKACKVKKVCKGKGIRAVVPYMNFYTPGMGVQLCLVFCFKMFTSNILAANMKFG</sequence>
<dbReference type="Proteomes" id="UP001497457">
    <property type="component" value="Chromosome 15b"/>
</dbReference>
<dbReference type="PANTHER" id="PTHR32133">
    <property type="entry name" value="OS07G0120400 PROTEIN"/>
    <property type="match status" value="1"/>
</dbReference>
<dbReference type="Pfam" id="PF00646">
    <property type="entry name" value="F-box"/>
    <property type="match status" value="1"/>
</dbReference>
<dbReference type="InterPro" id="IPR036047">
    <property type="entry name" value="F-box-like_dom_sf"/>
</dbReference>
<feature type="domain" description="F-box" evidence="1">
    <location>
        <begin position="8"/>
        <end position="47"/>
    </location>
</feature>
<reference evidence="3" key="1">
    <citation type="submission" date="2024-06" db="EMBL/GenBank/DDBJ databases">
        <authorList>
            <person name="Ryan C."/>
        </authorList>
    </citation>
    <scope>NUCLEOTIDE SEQUENCE [LARGE SCALE GENOMIC DNA]</scope>
</reference>
<dbReference type="SUPFAM" id="SSF81383">
    <property type="entry name" value="F-box domain"/>
    <property type="match status" value="1"/>
</dbReference>
<organism evidence="2 3">
    <name type="scientific">Urochloa decumbens</name>
    <dbReference type="NCBI Taxonomy" id="240449"/>
    <lineage>
        <taxon>Eukaryota</taxon>
        <taxon>Viridiplantae</taxon>
        <taxon>Streptophyta</taxon>
        <taxon>Embryophyta</taxon>
        <taxon>Tracheophyta</taxon>
        <taxon>Spermatophyta</taxon>
        <taxon>Magnoliopsida</taxon>
        <taxon>Liliopsida</taxon>
        <taxon>Poales</taxon>
        <taxon>Poaceae</taxon>
        <taxon>PACMAD clade</taxon>
        <taxon>Panicoideae</taxon>
        <taxon>Panicodae</taxon>
        <taxon>Paniceae</taxon>
        <taxon>Melinidinae</taxon>
        <taxon>Urochloa</taxon>
    </lineage>
</organism>
<dbReference type="InterPro" id="IPR001810">
    <property type="entry name" value="F-box_dom"/>
</dbReference>
<evidence type="ECO:0000313" key="2">
    <source>
        <dbReference type="EMBL" id="CAL4935870.1"/>
    </source>
</evidence>
<dbReference type="SUPFAM" id="SSF69322">
    <property type="entry name" value="Tricorn protease domain 2"/>
    <property type="match status" value="1"/>
</dbReference>
<gene>
    <name evidence="2" type="ORF">URODEC1_LOCUS29553</name>
</gene>
<dbReference type="EMBL" id="OZ075125">
    <property type="protein sequence ID" value="CAL4935870.1"/>
    <property type="molecule type" value="Genomic_DNA"/>
</dbReference>
<protein>
    <recommendedName>
        <fullName evidence="1">F-box domain-containing protein</fullName>
    </recommendedName>
</protein>
<reference evidence="2 3" key="2">
    <citation type="submission" date="2024-10" db="EMBL/GenBank/DDBJ databases">
        <authorList>
            <person name="Ryan C."/>
        </authorList>
    </citation>
    <scope>NUCLEOTIDE SEQUENCE [LARGE SCALE GENOMIC DNA]</scope>
</reference>
<keyword evidence="3" id="KW-1185">Reference proteome</keyword>
<dbReference type="AlphaFoldDB" id="A0ABC8Y368"/>